<comment type="similarity">
    <text evidence="3 8">Belongs to the histone H4 family.</text>
</comment>
<dbReference type="SUPFAM" id="SSF47113">
    <property type="entry name" value="Histone-fold"/>
    <property type="match status" value="1"/>
</dbReference>
<evidence type="ECO:0000256" key="5">
    <source>
        <dbReference type="ARBA" id="ARBA00023125"/>
    </source>
</evidence>
<gene>
    <name evidence="10" type="primary">HHF1</name>
    <name evidence="10" type="ORF">TCON_1316</name>
</gene>
<dbReference type="CDD" id="cd22912">
    <property type="entry name" value="HFD_H4"/>
    <property type="match status" value="1"/>
</dbReference>
<dbReference type="PRINTS" id="PR00623">
    <property type="entry name" value="HISTONEH4"/>
</dbReference>
<feature type="region of interest" description="Disordered" evidence="9">
    <location>
        <begin position="1"/>
        <end position="24"/>
    </location>
</feature>
<keyword evidence="11" id="KW-1185">Reference proteome</keyword>
<keyword evidence="7 8" id="KW-0544">Nucleosome core</keyword>
<comment type="function">
    <text evidence="8">Core component of nucleosome. Nucleosomes wrap and compact DNA into chromatin, limiting DNA accessibility to the cellular machineries which require DNA as a template. Histones thereby play a central role in transcription regulation, DNA repair, DNA replication and chromosomal stability. DNA accessibility is regulated via a complex set of post-translational modifications of histones, also called histone code, and nucleosome remodeling.</text>
</comment>
<evidence type="ECO:0000256" key="4">
    <source>
        <dbReference type="ARBA" id="ARBA00022454"/>
    </source>
</evidence>
<protein>
    <recommendedName>
        <fullName evidence="8">Histone H4</fullName>
    </recommendedName>
</protein>
<organism evidence="10 11">
    <name type="scientific">Astathelohania contejeani</name>
    <dbReference type="NCBI Taxonomy" id="164912"/>
    <lineage>
        <taxon>Eukaryota</taxon>
        <taxon>Fungi</taxon>
        <taxon>Fungi incertae sedis</taxon>
        <taxon>Microsporidia</taxon>
        <taxon>Astathelohaniidae</taxon>
        <taxon>Astathelohania</taxon>
    </lineage>
</organism>
<keyword evidence="4 8" id="KW-0158">Chromosome</keyword>
<dbReference type="PANTHER" id="PTHR10484">
    <property type="entry name" value="HISTONE H4"/>
    <property type="match status" value="1"/>
</dbReference>
<comment type="subcellular location">
    <subcellularLocation>
        <location evidence="2">Chromosome</location>
    </subcellularLocation>
    <subcellularLocation>
        <location evidence="1">Nucleus</location>
    </subcellularLocation>
</comment>
<evidence type="ECO:0000256" key="9">
    <source>
        <dbReference type="SAM" id="MobiDB-lite"/>
    </source>
</evidence>
<accession>A0ABQ7HZ52</accession>
<evidence type="ECO:0000313" key="10">
    <source>
        <dbReference type="EMBL" id="KAF7683476.1"/>
    </source>
</evidence>
<reference evidence="10 11" key="1">
    <citation type="submission" date="2019-01" db="EMBL/GenBank/DDBJ databases">
        <title>Genomes sequencing and comparative genomics of infectious freshwater microsporidia, Cucumispora dikerogammari and Thelohania contejeani.</title>
        <authorList>
            <person name="Cormier A."/>
            <person name="Giraud I."/>
            <person name="Wattier R."/>
            <person name="Teixeira M."/>
            <person name="Grandjean F."/>
            <person name="Rigaud T."/>
            <person name="Cordaux R."/>
        </authorList>
    </citation>
    <scope>NUCLEOTIDE SEQUENCE [LARGE SCALE GENOMIC DNA]</scope>
    <source>
        <strain evidence="10">T1</strain>
        <tissue evidence="10">Spores</tissue>
    </source>
</reference>
<evidence type="ECO:0000256" key="7">
    <source>
        <dbReference type="ARBA" id="ARBA00023269"/>
    </source>
</evidence>
<evidence type="ECO:0000313" key="11">
    <source>
        <dbReference type="Proteomes" id="UP001516464"/>
    </source>
</evidence>
<dbReference type="InterPro" id="IPR001951">
    <property type="entry name" value="Histone_H4"/>
</dbReference>
<keyword evidence="6 8" id="KW-0539">Nucleus</keyword>
<feature type="compositionally biased region" description="Gly residues" evidence="9">
    <location>
        <begin position="1"/>
        <end position="13"/>
    </location>
</feature>
<evidence type="ECO:0000256" key="3">
    <source>
        <dbReference type="ARBA" id="ARBA00006564"/>
    </source>
</evidence>
<evidence type="ECO:0000256" key="6">
    <source>
        <dbReference type="ARBA" id="ARBA00023242"/>
    </source>
</evidence>
<proteinExistence type="inferred from homology"/>
<evidence type="ECO:0000256" key="2">
    <source>
        <dbReference type="ARBA" id="ARBA00004286"/>
    </source>
</evidence>
<dbReference type="Gene3D" id="1.10.20.10">
    <property type="entry name" value="Histone, subunit A"/>
    <property type="match status" value="1"/>
</dbReference>
<name>A0ABQ7HZ52_9MICR</name>
<evidence type="ECO:0000256" key="1">
    <source>
        <dbReference type="ARBA" id="ARBA00004123"/>
    </source>
</evidence>
<comment type="subunit">
    <text evidence="8">The nucleosome is a histone octamer containing two molecules each of H2A, H2B, H3 and H4 assembled in one H3-H4 heterotetramer and two H2A-H2B heterodimers. The octamer wraps approximately 147 bp of DNA.</text>
</comment>
<dbReference type="EMBL" id="SBIQ01000083">
    <property type="protein sequence ID" value="KAF7683476.1"/>
    <property type="molecule type" value="Genomic_DNA"/>
</dbReference>
<dbReference type="Proteomes" id="UP001516464">
    <property type="component" value="Unassembled WGS sequence"/>
</dbReference>
<evidence type="ECO:0000256" key="8">
    <source>
        <dbReference type="RuleBase" id="RU000528"/>
    </source>
</evidence>
<keyword evidence="5 8" id="KW-0238">DNA-binding</keyword>
<dbReference type="InterPro" id="IPR009072">
    <property type="entry name" value="Histone-fold"/>
</dbReference>
<comment type="caution">
    <text evidence="10">The sequence shown here is derived from an EMBL/GenBank/DDBJ whole genome shotgun (WGS) entry which is preliminary data.</text>
</comment>
<sequence length="100" mass="10790">MTGRGKGGKGLGKGAAKRHRRAPSLGAWIGKPAIRRLARRGGVKRLSALCYAEINAIAKQFLNGIVRHSIVFADHANRKTIVSSDVLYAIKYSGKKLIGH</sequence>
<dbReference type="SMART" id="SM00417">
    <property type="entry name" value="H4"/>
    <property type="match status" value="1"/>
</dbReference>